<dbReference type="EMBL" id="ML737833">
    <property type="protein sequence ID" value="KAE8359307.1"/>
    <property type="molecule type" value="Genomic_DNA"/>
</dbReference>
<dbReference type="RefSeq" id="XP_031922388.1">
    <property type="nucleotide sequence ID" value="XM_032073437.1"/>
</dbReference>
<keyword evidence="2" id="KW-1185">Reference proteome</keyword>
<reference evidence="1 2" key="1">
    <citation type="submission" date="2019-04" db="EMBL/GenBank/DDBJ databases">
        <title>Friends and foes A comparative genomics studyof 23 Aspergillus species from section Flavi.</title>
        <authorList>
            <consortium name="DOE Joint Genome Institute"/>
            <person name="Kjaerbolling I."/>
            <person name="Vesth T."/>
            <person name="Frisvad J.C."/>
            <person name="Nybo J.L."/>
            <person name="Theobald S."/>
            <person name="Kildgaard S."/>
            <person name="Isbrandt T."/>
            <person name="Kuo A."/>
            <person name="Sato A."/>
            <person name="Lyhne E.K."/>
            <person name="Kogle M.E."/>
            <person name="Wiebenga A."/>
            <person name="Kun R.S."/>
            <person name="Lubbers R.J."/>
            <person name="Makela M.R."/>
            <person name="Barry K."/>
            <person name="Chovatia M."/>
            <person name="Clum A."/>
            <person name="Daum C."/>
            <person name="Haridas S."/>
            <person name="He G."/>
            <person name="LaButti K."/>
            <person name="Lipzen A."/>
            <person name="Mondo S."/>
            <person name="Riley R."/>
            <person name="Salamov A."/>
            <person name="Simmons B.A."/>
            <person name="Magnuson J.K."/>
            <person name="Henrissat B."/>
            <person name="Mortensen U.H."/>
            <person name="Larsen T.O."/>
            <person name="Devries R.P."/>
            <person name="Grigoriev I.V."/>
            <person name="Machida M."/>
            <person name="Baker S.E."/>
            <person name="Andersen M.R."/>
        </authorList>
    </citation>
    <scope>NUCLEOTIDE SEQUENCE [LARGE SCALE GENOMIC DNA]</scope>
    <source>
        <strain evidence="1 2">CBS 763.97</strain>
    </source>
</reference>
<evidence type="ECO:0000313" key="2">
    <source>
        <dbReference type="Proteomes" id="UP000326268"/>
    </source>
</evidence>
<evidence type="ECO:0000313" key="1">
    <source>
        <dbReference type="EMBL" id="KAE8359307.1"/>
    </source>
</evidence>
<organism evidence="1 2">
    <name type="scientific">Aspergillus caelatus</name>
    <dbReference type="NCBI Taxonomy" id="61420"/>
    <lineage>
        <taxon>Eukaryota</taxon>
        <taxon>Fungi</taxon>
        <taxon>Dikarya</taxon>
        <taxon>Ascomycota</taxon>
        <taxon>Pezizomycotina</taxon>
        <taxon>Eurotiomycetes</taxon>
        <taxon>Eurotiomycetidae</taxon>
        <taxon>Eurotiales</taxon>
        <taxon>Aspergillaceae</taxon>
        <taxon>Aspergillus</taxon>
        <taxon>Aspergillus subgen. Circumdati</taxon>
    </lineage>
</organism>
<dbReference type="AlphaFoldDB" id="A0A5N6ZNX0"/>
<sequence>MESQPPERREPFWSHFSNLVRRMNPLPHGTPASTSVTPFDKDPFTTGVINLHGCTCIIIITEKGLYNSHFWDGPSFSQSTVPIHGPKIFEHDVLRPITYGLRFCTSNDTILEGPPACNHYIRDEYEPLAFIFSPKKWNSDVMQYPAQIVKIAHALWDVLPSADVQVVGYVNVGRADPVLRDSDFIDPDVGDIGQLEGKVVVDYQPRVRLQDGRVGSVVDVWIGDEVERVWRKEWNSSNVREQNQRLMDRKRNVNRANS</sequence>
<proteinExistence type="predicted"/>
<accession>A0A5N6ZNX0</accession>
<protein>
    <submittedName>
        <fullName evidence="1">Uncharacterized protein</fullName>
    </submittedName>
</protein>
<dbReference type="GeneID" id="43657883"/>
<name>A0A5N6ZNX0_9EURO</name>
<gene>
    <name evidence="1" type="ORF">BDV27DRAFT_162748</name>
</gene>
<dbReference type="OrthoDB" id="3886018at2759"/>
<dbReference type="Proteomes" id="UP000326268">
    <property type="component" value="Unassembled WGS sequence"/>
</dbReference>